<dbReference type="PANTHER" id="PTHR21386:SF0">
    <property type="entry name" value="PROTEIN INSCUTEABLE HOMOLOG"/>
    <property type="match status" value="1"/>
</dbReference>
<dbReference type="InterPro" id="IPR000225">
    <property type="entry name" value="Armadillo"/>
</dbReference>
<dbReference type="GO" id="GO:0045176">
    <property type="term" value="P:apical protein localization"/>
    <property type="evidence" value="ECO:0007669"/>
    <property type="project" value="TreeGrafter"/>
</dbReference>
<dbReference type="GO" id="GO:0009786">
    <property type="term" value="P:regulation of asymmetric cell division"/>
    <property type="evidence" value="ECO:0007669"/>
    <property type="project" value="TreeGrafter"/>
</dbReference>
<keyword evidence="5" id="KW-1185">Reference proteome</keyword>
<dbReference type="GO" id="GO:0045179">
    <property type="term" value="C:apical cortex"/>
    <property type="evidence" value="ECO:0007669"/>
    <property type="project" value="TreeGrafter"/>
</dbReference>
<dbReference type="SUPFAM" id="SSF48371">
    <property type="entry name" value="ARM repeat"/>
    <property type="match status" value="1"/>
</dbReference>
<dbReference type="GO" id="GO:0008356">
    <property type="term" value="P:asymmetric cell division"/>
    <property type="evidence" value="ECO:0007669"/>
    <property type="project" value="InterPro"/>
</dbReference>
<evidence type="ECO:0000256" key="1">
    <source>
        <dbReference type="PROSITE-ProRule" id="PRU00259"/>
    </source>
</evidence>
<dbReference type="OrthoDB" id="5796379at2759"/>
<dbReference type="GO" id="GO:0008093">
    <property type="term" value="F:cytoskeletal anchor activity"/>
    <property type="evidence" value="ECO:0007669"/>
    <property type="project" value="TreeGrafter"/>
</dbReference>
<keyword evidence="2" id="KW-0472">Membrane</keyword>
<dbReference type="InterPro" id="IPR039921">
    <property type="entry name" value="Inscuteable"/>
</dbReference>
<name>A0A0V0THI1_9BILA</name>
<evidence type="ECO:0000259" key="3">
    <source>
        <dbReference type="Pfam" id="PF19427"/>
    </source>
</evidence>
<dbReference type="EMBL" id="JYDJ01000266">
    <property type="protein sequence ID" value="KRX38475.1"/>
    <property type="molecule type" value="Genomic_DNA"/>
</dbReference>
<keyword evidence="2" id="KW-0812">Transmembrane</keyword>
<evidence type="ECO:0000313" key="4">
    <source>
        <dbReference type="EMBL" id="KRX38475.1"/>
    </source>
</evidence>
<evidence type="ECO:0000256" key="2">
    <source>
        <dbReference type="SAM" id="Phobius"/>
    </source>
</evidence>
<feature type="domain" description="Protein inscuteable homologue C-terminal" evidence="3">
    <location>
        <begin position="329"/>
        <end position="572"/>
    </location>
</feature>
<dbReference type="Proteomes" id="UP000055048">
    <property type="component" value="Unassembled WGS sequence"/>
</dbReference>
<accession>A0A0V0THI1</accession>
<dbReference type="GO" id="GO:0000132">
    <property type="term" value="P:establishment of mitotic spindle orientation"/>
    <property type="evidence" value="ECO:0007669"/>
    <property type="project" value="TreeGrafter"/>
</dbReference>
<evidence type="ECO:0000313" key="5">
    <source>
        <dbReference type="Proteomes" id="UP000055048"/>
    </source>
</evidence>
<comment type="caution">
    <text evidence="4">The sequence shown here is derived from an EMBL/GenBank/DDBJ whole genome shotgun (WGS) entry which is preliminary data.</text>
</comment>
<protein>
    <recommendedName>
        <fullName evidence="3">Protein inscuteable homologue C-terminal domain-containing protein</fullName>
    </recommendedName>
</protein>
<dbReference type="PANTHER" id="PTHR21386">
    <property type="entry name" value="INSCUTEABLE"/>
    <property type="match status" value="1"/>
</dbReference>
<dbReference type="InterPro" id="IPR011989">
    <property type="entry name" value="ARM-like"/>
</dbReference>
<dbReference type="PROSITE" id="PS50176">
    <property type="entry name" value="ARM_REPEAT"/>
    <property type="match status" value="1"/>
</dbReference>
<proteinExistence type="predicted"/>
<dbReference type="STRING" id="144512.A0A0V0THI1"/>
<dbReference type="AlphaFoldDB" id="A0A0V0THI1"/>
<gene>
    <name evidence="4" type="ORF">T05_434</name>
</gene>
<dbReference type="InterPro" id="IPR016024">
    <property type="entry name" value="ARM-type_fold"/>
</dbReference>
<organism evidence="4 5">
    <name type="scientific">Trichinella murrelli</name>
    <dbReference type="NCBI Taxonomy" id="144512"/>
    <lineage>
        <taxon>Eukaryota</taxon>
        <taxon>Metazoa</taxon>
        <taxon>Ecdysozoa</taxon>
        <taxon>Nematoda</taxon>
        <taxon>Enoplea</taxon>
        <taxon>Dorylaimia</taxon>
        <taxon>Trichinellida</taxon>
        <taxon>Trichinellidae</taxon>
        <taxon>Trichinella</taxon>
    </lineage>
</organism>
<sequence>MGVSQSTDRQPVRSMFDSTNASLLEWLGTVRLGQDWECSAIMVAKTIPLEMENRGTGRKNSGDNLVDDHTVYATLKTADLPHPTVSDSLSFDSACGSMPSDATPSSTGSRWDPLLLRDDFSDSDQLSPTYESLKAFYIGKWEKWFSIPGKFLQLFLLFYLVLFPMVLCIVGSSGTCLFTSRDSESAQYQVKLHKEAAKWLRVANIDTGKASDRSRACKVKPWKRPYYFDCVLDMCVETDFAASKVISHDDQSDAANLTLQICTSRLRSLVTKLISDTSNCLPFVETTSAHAHAVTLTSAIYDRFSKAIVDFWIIASKQKRFDRILLCDSLSHFLKLVNGGSRPCLLAVRHGAVAALFKILQNCRVEPEAKLGLQCLYALSQVQSSQPQLNSVSRRKMLSKINQSTFKINGMEVILKLVVSGPAKVAREAARLLGVVACPSHSVWLYSMPCNLLFQRLLDLCDHTLNPTSLLHYISALTNLTVHYKSTCDTLYELNAVQRIIKLYNWGLCDSTAIQYQILSIFANMAISGHCQVLIVQGAVNFLLQMLLLRPVDDRSVCTEIRYKAALCLKNIATSSEGLKAIFSANGKFEKKKTITRLRAVSTFLKLSTTKGPERFVCRQLLEQMTESISKESIC</sequence>
<feature type="repeat" description="ARM" evidence="1">
    <location>
        <begin position="538"/>
        <end position="587"/>
    </location>
</feature>
<dbReference type="InterPro" id="IPR045789">
    <property type="entry name" value="Insc_C"/>
</dbReference>
<keyword evidence="2" id="KW-1133">Transmembrane helix</keyword>
<reference evidence="4 5" key="1">
    <citation type="submission" date="2015-01" db="EMBL/GenBank/DDBJ databases">
        <title>Evolution of Trichinella species and genotypes.</title>
        <authorList>
            <person name="Korhonen P.K."/>
            <person name="Edoardo P."/>
            <person name="Giuseppe L.R."/>
            <person name="Gasser R.B."/>
        </authorList>
    </citation>
    <scope>NUCLEOTIDE SEQUENCE [LARGE SCALE GENOMIC DNA]</scope>
    <source>
        <strain evidence="4">ISS417</strain>
    </source>
</reference>
<feature type="transmembrane region" description="Helical" evidence="2">
    <location>
        <begin position="151"/>
        <end position="172"/>
    </location>
</feature>
<dbReference type="Pfam" id="PF19427">
    <property type="entry name" value="Insc_C"/>
    <property type="match status" value="1"/>
</dbReference>
<dbReference type="Gene3D" id="1.25.10.10">
    <property type="entry name" value="Leucine-rich Repeat Variant"/>
    <property type="match status" value="1"/>
</dbReference>